<gene>
    <name evidence="1" type="ORF">DW352_11565</name>
</gene>
<dbReference type="KEGG" id="ptaw:DW352_11565"/>
<sequence>MSSPDKLVYMANQIGKFFVSQGEKEAVEGVATHIRKFWEPRMRNKIFAHVDAGGAGLDPLVRKALDTLRQPAS</sequence>
<accession>A0A345ZVZ6</accession>
<evidence type="ECO:0000313" key="1">
    <source>
        <dbReference type="EMBL" id="AXK81093.1"/>
    </source>
</evidence>
<dbReference type="Pfam" id="PF11390">
    <property type="entry name" value="FdsD"/>
    <property type="match status" value="1"/>
</dbReference>
<organism evidence="1 2">
    <name type="scientific">Pseudolabrys taiwanensis</name>
    <dbReference type="NCBI Taxonomy" id="331696"/>
    <lineage>
        <taxon>Bacteria</taxon>
        <taxon>Pseudomonadati</taxon>
        <taxon>Pseudomonadota</taxon>
        <taxon>Alphaproteobacteria</taxon>
        <taxon>Hyphomicrobiales</taxon>
        <taxon>Xanthobacteraceae</taxon>
        <taxon>Pseudolabrys</taxon>
    </lineage>
</organism>
<dbReference type="Proteomes" id="UP000254889">
    <property type="component" value="Chromosome"/>
</dbReference>
<name>A0A345ZVZ6_9HYPH</name>
<dbReference type="OrthoDB" id="7409377at2"/>
<keyword evidence="2" id="KW-1185">Reference proteome</keyword>
<reference evidence="1 2" key="1">
    <citation type="submission" date="2018-07" db="EMBL/GenBank/DDBJ databases">
        <authorList>
            <person name="Quirk P.G."/>
            <person name="Krulwich T.A."/>
        </authorList>
    </citation>
    <scope>NUCLEOTIDE SEQUENCE [LARGE SCALE GENOMIC DNA]</scope>
    <source>
        <strain evidence="1 2">CC-BB4</strain>
    </source>
</reference>
<evidence type="ECO:0000313" key="2">
    <source>
        <dbReference type="Proteomes" id="UP000254889"/>
    </source>
</evidence>
<protein>
    <submittedName>
        <fullName evidence="1">Formate dehydrogenase</fullName>
    </submittedName>
</protein>
<dbReference type="EMBL" id="CP031417">
    <property type="protein sequence ID" value="AXK81093.1"/>
    <property type="molecule type" value="Genomic_DNA"/>
</dbReference>
<dbReference type="RefSeq" id="WP_115691376.1">
    <property type="nucleotide sequence ID" value="NZ_CP031417.1"/>
</dbReference>
<dbReference type="InterPro" id="IPR021074">
    <property type="entry name" value="Formate_DH_dsu"/>
</dbReference>
<dbReference type="AlphaFoldDB" id="A0A345ZVZ6"/>
<proteinExistence type="predicted"/>